<feature type="region of interest" description="Disordered" evidence="6">
    <location>
        <begin position="107"/>
        <end position="179"/>
    </location>
</feature>
<dbReference type="Proteomes" id="UP001501102">
    <property type="component" value="Unassembled WGS sequence"/>
</dbReference>
<dbReference type="InterPro" id="IPR002903">
    <property type="entry name" value="RsmH"/>
</dbReference>
<feature type="compositionally biased region" description="Low complexity" evidence="6">
    <location>
        <begin position="141"/>
        <end position="156"/>
    </location>
</feature>
<evidence type="ECO:0000313" key="8">
    <source>
        <dbReference type="Proteomes" id="UP001501102"/>
    </source>
</evidence>
<feature type="compositionally biased region" description="Basic and acidic residues" evidence="6">
    <location>
        <begin position="165"/>
        <end position="179"/>
    </location>
</feature>
<keyword evidence="4" id="KW-0808">Transferase</keyword>
<keyword evidence="2" id="KW-0698">rRNA processing</keyword>
<keyword evidence="5" id="KW-0949">S-adenosyl-L-methionine</keyword>
<dbReference type="PANTHER" id="PTHR11265">
    <property type="entry name" value="S-ADENOSYL-METHYLTRANSFERASE MRAW"/>
    <property type="match status" value="1"/>
</dbReference>
<evidence type="ECO:0000256" key="6">
    <source>
        <dbReference type="SAM" id="MobiDB-lite"/>
    </source>
</evidence>
<name>A0ABP6J7G4_STRTU</name>
<evidence type="ECO:0000256" key="2">
    <source>
        <dbReference type="ARBA" id="ARBA00022552"/>
    </source>
</evidence>
<proteinExistence type="inferred from homology"/>
<keyword evidence="8" id="KW-1185">Reference proteome</keyword>
<gene>
    <name evidence="7" type="ORF">GCM10020221_19360</name>
</gene>
<comment type="caution">
    <text evidence="7">The sequence shown here is derived from an EMBL/GenBank/DDBJ whole genome shotgun (WGS) entry which is preliminary data.</text>
</comment>
<comment type="similarity">
    <text evidence="1">Belongs to the methyltransferase superfamily. RsmH family.</text>
</comment>
<dbReference type="SUPFAM" id="SSF81799">
    <property type="entry name" value="Putative methyltransferase TM0872, insert domain"/>
    <property type="match status" value="1"/>
</dbReference>
<dbReference type="Gene3D" id="1.10.150.170">
    <property type="entry name" value="Putative methyltransferase TM0872, insert domain"/>
    <property type="match status" value="1"/>
</dbReference>
<accession>A0ABP6J7G4</accession>
<organism evidence="7 8">
    <name type="scientific">Streptomyces thioluteus</name>
    <dbReference type="NCBI Taxonomy" id="66431"/>
    <lineage>
        <taxon>Bacteria</taxon>
        <taxon>Bacillati</taxon>
        <taxon>Actinomycetota</taxon>
        <taxon>Actinomycetes</taxon>
        <taxon>Kitasatosporales</taxon>
        <taxon>Streptomycetaceae</taxon>
        <taxon>Streptomyces</taxon>
    </lineage>
</organism>
<reference evidence="8" key="1">
    <citation type="journal article" date="2019" name="Int. J. Syst. Evol. Microbiol.">
        <title>The Global Catalogue of Microorganisms (GCM) 10K type strain sequencing project: providing services to taxonomists for standard genome sequencing and annotation.</title>
        <authorList>
            <consortium name="The Broad Institute Genomics Platform"/>
            <consortium name="The Broad Institute Genome Sequencing Center for Infectious Disease"/>
            <person name="Wu L."/>
            <person name="Ma J."/>
        </authorList>
    </citation>
    <scope>NUCLEOTIDE SEQUENCE [LARGE SCALE GENOMIC DNA]</scope>
    <source>
        <strain evidence="8">JCM 4087</strain>
    </source>
</reference>
<evidence type="ECO:0000256" key="1">
    <source>
        <dbReference type="ARBA" id="ARBA00010396"/>
    </source>
</evidence>
<dbReference type="InterPro" id="IPR023397">
    <property type="entry name" value="SAM-dep_MeTrfase_MraW_recog"/>
</dbReference>
<evidence type="ECO:0000256" key="4">
    <source>
        <dbReference type="ARBA" id="ARBA00022679"/>
    </source>
</evidence>
<feature type="compositionally biased region" description="Basic residues" evidence="6">
    <location>
        <begin position="126"/>
        <end position="140"/>
    </location>
</feature>
<evidence type="ECO:0000256" key="5">
    <source>
        <dbReference type="ARBA" id="ARBA00022691"/>
    </source>
</evidence>
<dbReference type="PANTHER" id="PTHR11265:SF0">
    <property type="entry name" value="12S RRNA N4-METHYLCYTIDINE METHYLTRANSFERASE"/>
    <property type="match status" value="1"/>
</dbReference>
<dbReference type="Pfam" id="PF01795">
    <property type="entry name" value="Methyltransf_5"/>
    <property type="match status" value="1"/>
</dbReference>
<sequence>MRMDQTTGISAAEVLNTYPPGELVRILRAYGEEKQAKRIVSAIVREREKEPFSNSARLVELIRDALPQAAKRTGGNPAKRTFQALRIEVNAELASVEQAIPAAVARARGGRPGRGAVLPVAGGPHRQGRLRRRGHQHRPARAAGRPRALPAAPQAAHPRRRAAHRGGDRREPAGRPRRG</sequence>
<keyword evidence="3" id="KW-0489">Methyltransferase</keyword>
<evidence type="ECO:0000313" key="7">
    <source>
        <dbReference type="EMBL" id="GAA2923434.1"/>
    </source>
</evidence>
<dbReference type="EMBL" id="BAAAXZ010000074">
    <property type="protein sequence ID" value="GAA2923434.1"/>
    <property type="molecule type" value="Genomic_DNA"/>
</dbReference>
<evidence type="ECO:0000256" key="3">
    <source>
        <dbReference type="ARBA" id="ARBA00022603"/>
    </source>
</evidence>
<protein>
    <submittedName>
        <fullName evidence="7">Uncharacterized protein</fullName>
    </submittedName>
</protein>